<dbReference type="PATRIC" id="fig|405446.3.peg.2483"/>
<evidence type="ECO:0000313" key="3">
    <source>
        <dbReference type="Proteomes" id="UP000051863"/>
    </source>
</evidence>
<dbReference type="EMBL" id="LDJJ01000005">
    <property type="protein sequence ID" value="KRG72314.1"/>
    <property type="molecule type" value="Genomic_DNA"/>
</dbReference>
<protein>
    <recommendedName>
        <fullName evidence="4">Lipoprotein</fullName>
    </recommendedName>
</protein>
<keyword evidence="1" id="KW-0732">Signal</keyword>
<dbReference type="Proteomes" id="UP000051863">
    <property type="component" value="Unassembled WGS sequence"/>
</dbReference>
<evidence type="ECO:0000256" key="1">
    <source>
        <dbReference type="SAM" id="SignalP"/>
    </source>
</evidence>
<dbReference type="AlphaFoldDB" id="A0A0R0D139"/>
<reference evidence="2 3" key="1">
    <citation type="submission" date="2015-05" db="EMBL/GenBank/DDBJ databases">
        <title>Genome sequencing and analysis of members of genus Stenotrophomonas.</title>
        <authorList>
            <person name="Patil P.P."/>
            <person name="Midha S."/>
            <person name="Patil P.B."/>
        </authorList>
    </citation>
    <scope>NUCLEOTIDE SEQUENCE [LARGE SCALE GENOMIC DNA]</scope>
    <source>
        <strain evidence="2 3">DSM 18941</strain>
    </source>
</reference>
<keyword evidence="3" id="KW-1185">Reference proteome</keyword>
<feature type="signal peptide" evidence="1">
    <location>
        <begin position="1"/>
        <end position="18"/>
    </location>
</feature>
<organism evidence="2 3">
    <name type="scientific">Stenotrophomonas terrae</name>
    <dbReference type="NCBI Taxonomy" id="405446"/>
    <lineage>
        <taxon>Bacteria</taxon>
        <taxon>Pseudomonadati</taxon>
        <taxon>Pseudomonadota</taxon>
        <taxon>Gammaproteobacteria</taxon>
        <taxon>Lysobacterales</taxon>
        <taxon>Lysobacteraceae</taxon>
        <taxon>Stenotrophomonas</taxon>
    </lineage>
</organism>
<gene>
    <name evidence="2" type="ORF">ABB27_01210</name>
</gene>
<evidence type="ECO:0008006" key="4">
    <source>
        <dbReference type="Google" id="ProtNLM"/>
    </source>
</evidence>
<dbReference type="OrthoDB" id="5966291at2"/>
<dbReference type="PROSITE" id="PS51257">
    <property type="entry name" value="PROKAR_LIPOPROTEIN"/>
    <property type="match status" value="1"/>
</dbReference>
<name>A0A0R0D139_9GAMM</name>
<proteinExistence type="predicted"/>
<comment type="caution">
    <text evidence="2">The sequence shown here is derived from an EMBL/GenBank/DDBJ whole genome shotgun (WGS) entry which is preliminary data.</text>
</comment>
<accession>A0A0R0D139</accession>
<feature type="chain" id="PRO_5006394902" description="Lipoprotein" evidence="1">
    <location>
        <begin position="19"/>
        <end position="136"/>
    </location>
</feature>
<evidence type="ECO:0000313" key="2">
    <source>
        <dbReference type="EMBL" id="KRG72314.1"/>
    </source>
</evidence>
<sequence>MRKMILAVTAGLCAVLLAGCGKDSPGDAQQTALTALGKQLPKPYRDGLITDSAHRQGADIVLVVRFPDATVEMAKAKPDVFAALRRDENQAIAELCTDPALRPVYAAGGGVQRRFVDANGALFFEATLKASDCTTH</sequence>
<dbReference type="RefSeq" id="WP_057626404.1">
    <property type="nucleotide sequence ID" value="NZ_LDJJ01000005.1"/>
</dbReference>